<feature type="transmembrane region" description="Helical" evidence="7">
    <location>
        <begin position="27"/>
        <end position="44"/>
    </location>
</feature>
<feature type="transmembrane region" description="Helical" evidence="7">
    <location>
        <begin position="410"/>
        <end position="443"/>
    </location>
</feature>
<evidence type="ECO:0000256" key="2">
    <source>
        <dbReference type="ARBA" id="ARBA00022448"/>
    </source>
</evidence>
<evidence type="ECO:0000256" key="1">
    <source>
        <dbReference type="ARBA" id="ARBA00004141"/>
    </source>
</evidence>
<organism evidence="9 10">
    <name type="scientific">Candidatus Nitronereus thalassa</name>
    <dbReference type="NCBI Taxonomy" id="3020898"/>
    <lineage>
        <taxon>Bacteria</taxon>
        <taxon>Pseudomonadati</taxon>
        <taxon>Nitrospirota</taxon>
        <taxon>Nitrospiria</taxon>
        <taxon>Nitrospirales</taxon>
        <taxon>Nitrospiraceae</taxon>
        <taxon>Candidatus Nitronereus</taxon>
    </lineage>
</organism>
<gene>
    <name evidence="9" type="ORF">PPG34_11365</name>
</gene>
<feature type="transmembrane region" description="Helical" evidence="7">
    <location>
        <begin position="541"/>
        <end position="559"/>
    </location>
</feature>
<keyword evidence="3 7" id="KW-0812">Transmembrane</keyword>
<evidence type="ECO:0000256" key="7">
    <source>
        <dbReference type="SAM" id="Phobius"/>
    </source>
</evidence>
<protein>
    <submittedName>
        <fullName evidence="9">SLC13 family permease</fullName>
    </submittedName>
</protein>
<proteinExistence type="predicted"/>
<keyword evidence="4" id="KW-0677">Repeat</keyword>
<comment type="subcellular location">
    <subcellularLocation>
        <location evidence="1">Membrane</location>
        <topology evidence="1">Multi-pass membrane protein</topology>
    </subcellularLocation>
</comment>
<dbReference type="InterPro" id="IPR051679">
    <property type="entry name" value="DASS-Related_Transporters"/>
</dbReference>
<feature type="transmembrane region" description="Helical" evidence="7">
    <location>
        <begin position="486"/>
        <end position="510"/>
    </location>
</feature>
<feature type="domain" description="RCK C-terminal" evidence="8">
    <location>
        <begin position="308"/>
        <end position="394"/>
    </location>
</feature>
<name>A0ABU3K9H1_9BACT</name>
<dbReference type="InterPro" id="IPR006037">
    <property type="entry name" value="RCK_C"/>
</dbReference>
<dbReference type="SUPFAM" id="SSF116726">
    <property type="entry name" value="TrkA C-terminal domain-like"/>
    <property type="match status" value="2"/>
</dbReference>
<feature type="domain" description="RCK C-terminal" evidence="8">
    <location>
        <begin position="208"/>
        <end position="293"/>
    </location>
</feature>
<keyword evidence="2" id="KW-0813">Transport</keyword>
<dbReference type="InterPro" id="IPR031312">
    <property type="entry name" value="Na/sul_symport_CS"/>
</dbReference>
<feature type="transmembrane region" description="Helical" evidence="7">
    <location>
        <begin position="134"/>
        <end position="154"/>
    </location>
</feature>
<evidence type="ECO:0000256" key="4">
    <source>
        <dbReference type="ARBA" id="ARBA00022737"/>
    </source>
</evidence>
<dbReference type="Pfam" id="PF02080">
    <property type="entry name" value="TrkA_C"/>
    <property type="match status" value="2"/>
</dbReference>
<dbReference type="InterPro" id="IPR004680">
    <property type="entry name" value="Cit_transptr-like_dom"/>
</dbReference>
<feature type="transmembrane region" description="Helical" evidence="7">
    <location>
        <begin position="174"/>
        <end position="200"/>
    </location>
</feature>
<reference evidence="9 10" key="1">
    <citation type="journal article" date="2023" name="ISME J.">
        <title>Cultivation and genomic characterization of novel and ubiquitous marine nitrite-oxidizing bacteria from the Nitrospirales.</title>
        <authorList>
            <person name="Mueller A.J."/>
            <person name="Daebeler A."/>
            <person name="Herbold C.W."/>
            <person name="Kirkegaard R.H."/>
            <person name="Daims H."/>
        </authorList>
    </citation>
    <scope>NUCLEOTIDE SEQUENCE [LARGE SCALE GENOMIC DNA]</scope>
    <source>
        <strain evidence="9 10">EB</strain>
    </source>
</reference>
<evidence type="ECO:0000256" key="6">
    <source>
        <dbReference type="ARBA" id="ARBA00023136"/>
    </source>
</evidence>
<dbReference type="InterPro" id="IPR036721">
    <property type="entry name" value="RCK_C_sf"/>
</dbReference>
<dbReference type="Gene3D" id="3.30.70.1450">
    <property type="entry name" value="Regulator of K+ conductance, C-terminal domain"/>
    <property type="match status" value="2"/>
</dbReference>
<dbReference type="Pfam" id="PF03600">
    <property type="entry name" value="CitMHS"/>
    <property type="match status" value="1"/>
</dbReference>
<dbReference type="EMBL" id="JAQOUE010000001">
    <property type="protein sequence ID" value="MDT7042953.1"/>
    <property type="molecule type" value="Genomic_DNA"/>
</dbReference>
<dbReference type="PROSITE" id="PS01271">
    <property type="entry name" value="NA_SULFATE"/>
    <property type="match status" value="1"/>
</dbReference>
<feature type="transmembrane region" description="Helical" evidence="7">
    <location>
        <begin position="579"/>
        <end position="599"/>
    </location>
</feature>
<evidence type="ECO:0000259" key="8">
    <source>
        <dbReference type="PROSITE" id="PS51202"/>
    </source>
</evidence>
<dbReference type="Proteomes" id="UP001250932">
    <property type="component" value="Unassembled WGS sequence"/>
</dbReference>
<evidence type="ECO:0000256" key="3">
    <source>
        <dbReference type="ARBA" id="ARBA00022692"/>
    </source>
</evidence>
<sequence length="603" mass="64873">MTFDQLLLLGLLGGALALFIWERWRYDIVAMGVLLVGTTIGVISPSEAFTGFGHPATITVAAILVISQALSNTGAIDFVAKYVRMALYSPSLHIAVLAGLGALLSTVMNNVGALALLMPVAIQTSMEAKRSPAIVLMPLAFGTILGGMVTLIGTPTNIIVSAYRGDVSGTPFSMFHFTPVGVTVAIIGLVFVTFIGWHLIPSARRKQSPPQELFHIGDYVTEVRVPQDSTAIGKTFAELEQETEETDTLIVGLIRRDQPVRNVRGNEPIQEGDILILETDPPGLKKLMETLKLEFAGTQPKEDASENPDTTRIIPSDEVLMEAVILPNRSWLIGRMAHTLRLRSRYGITLLAVSRQGKPHRGRLKSFRFQTGDVLLLQGEKEQVVEVISTLGCLPLAERGLRIGGKTGAWLAVGIYSLAIISGSLGILSLPIALLLAAVIMVMRNMVPPREVYDSVDWPVVVLIAAMIPIGNALETSGLTQMFAESIVNGSAGLPPAAILAILMILTMILSDFMNNAATAVVMAPLGWAVAQHLGMNPDPFLMAVAIGASCAFLTPIGHQNNMLVMGPGGYRFGDYWRMGLPLEILIVLVSVPTLIWIWPLSP</sequence>
<keyword evidence="6 7" id="KW-0472">Membrane</keyword>
<accession>A0ABU3K9H1</accession>
<dbReference type="RefSeq" id="WP_313833426.1">
    <property type="nucleotide sequence ID" value="NZ_JAQOUE010000001.1"/>
</dbReference>
<keyword evidence="10" id="KW-1185">Reference proteome</keyword>
<dbReference type="PANTHER" id="PTHR43652">
    <property type="entry name" value="BASIC AMINO ACID ANTIPORTER YFCC-RELATED"/>
    <property type="match status" value="1"/>
</dbReference>
<feature type="transmembrane region" description="Helical" evidence="7">
    <location>
        <begin position="455"/>
        <end position="474"/>
    </location>
</feature>
<dbReference type="PROSITE" id="PS51202">
    <property type="entry name" value="RCK_C"/>
    <property type="match status" value="2"/>
</dbReference>
<keyword evidence="5 7" id="KW-1133">Transmembrane helix</keyword>
<evidence type="ECO:0000313" key="9">
    <source>
        <dbReference type="EMBL" id="MDT7042953.1"/>
    </source>
</evidence>
<feature type="transmembrane region" description="Helical" evidence="7">
    <location>
        <begin position="92"/>
        <end position="122"/>
    </location>
</feature>
<evidence type="ECO:0000313" key="10">
    <source>
        <dbReference type="Proteomes" id="UP001250932"/>
    </source>
</evidence>
<dbReference type="PANTHER" id="PTHR43652:SF2">
    <property type="entry name" value="BASIC AMINO ACID ANTIPORTER YFCC-RELATED"/>
    <property type="match status" value="1"/>
</dbReference>
<feature type="transmembrane region" description="Helical" evidence="7">
    <location>
        <begin position="56"/>
        <end position="80"/>
    </location>
</feature>
<evidence type="ECO:0000256" key="5">
    <source>
        <dbReference type="ARBA" id="ARBA00022989"/>
    </source>
</evidence>
<comment type="caution">
    <text evidence="9">The sequence shown here is derived from an EMBL/GenBank/DDBJ whole genome shotgun (WGS) entry which is preliminary data.</text>
</comment>